<dbReference type="SUPFAM" id="SSF53474">
    <property type="entry name" value="alpha/beta-Hydrolases"/>
    <property type="match status" value="1"/>
</dbReference>
<sequence>MTRIVLHREWHGDEDLPHPPLLLIHGGGSTIPSNWGMLLPLLERSRSVLAVELQGHGRTESGDREPSFEESADDVAAVLEELRLGPVDVLGFSNGGQVAFQLAARHPGRVRRLVLASAPLRRDAMVDGFWEGLEAGRFEDLPAVYADADLAVSRDLGHARRMFELDRALMLGFEDFPDELVASVAAPTLVVGADRDVVRAEHFVAVTALLPDARLLIVPGSHGDYLGEVLAAGGDDRALRAFLPQLLAFLDGRLT</sequence>
<dbReference type="EMBL" id="CP043641">
    <property type="protein sequence ID" value="QNE36315.1"/>
    <property type="molecule type" value="Genomic_DNA"/>
</dbReference>
<protein>
    <submittedName>
        <fullName evidence="2">Alpha/beta fold hydrolase</fullName>
    </submittedName>
</protein>
<name>A0A7G6YCV0_9MICO</name>
<dbReference type="Pfam" id="PF00561">
    <property type="entry name" value="Abhydrolase_1"/>
    <property type="match status" value="1"/>
</dbReference>
<dbReference type="Gene3D" id="3.40.50.1820">
    <property type="entry name" value="alpha/beta hydrolase"/>
    <property type="match status" value="1"/>
</dbReference>
<dbReference type="PANTHER" id="PTHR43433:SF5">
    <property type="entry name" value="AB HYDROLASE-1 DOMAIN-CONTAINING PROTEIN"/>
    <property type="match status" value="1"/>
</dbReference>
<dbReference type="RefSeq" id="WP_185275749.1">
    <property type="nucleotide sequence ID" value="NZ_CP043641.1"/>
</dbReference>
<evidence type="ECO:0000259" key="1">
    <source>
        <dbReference type="Pfam" id="PF00561"/>
    </source>
</evidence>
<proteinExistence type="predicted"/>
<dbReference type="InterPro" id="IPR029058">
    <property type="entry name" value="AB_hydrolase_fold"/>
</dbReference>
<organism evidence="2 3">
    <name type="scientific">Leifsonia shinshuensis</name>
    <dbReference type="NCBI Taxonomy" id="150026"/>
    <lineage>
        <taxon>Bacteria</taxon>
        <taxon>Bacillati</taxon>
        <taxon>Actinomycetota</taxon>
        <taxon>Actinomycetes</taxon>
        <taxon>Micrococcales</taxon>
        <taxon>Microbacteriaceae</taxon>
        <taxon>Leifsonia</taxon>
    </lineage>
</organism>
<dbReference type="GO" id="GO:0046503">
    <property type="term" value="P:glycerolipid catabolic process"/>
    <property type="evidence" value="ECO:0007669"/>
    <property type="project" value="TreeGrafter"/>
</dbReference>
<feature type="domain" description="AB hydrolase-1" evidence="1">
    <location>
        <begin position="19"/>
        <end position="161"/>
    </location>
</feature>
<evidence type="ECO:0000313" key="3">
    <source>
        <dbReference type="Proteomes" id="UP000515511"/>
    </source>
</evidence>
<gene>
    <name evidence="2" type="ORF">F1C12_15140</name>
</gene>
<dbReference type="GO" id="GO:0004806">
    <property type="term" value="F:triacylglycerol lipase activity"/>
    <property type="evidence" value="ECO:0007669"/>
    <property type="project" value="TreeGrafter"/>
</dbReference>
<evidence type="ECO:0000313" key="2">
    <source>
        <dbReference type="EMBL" id="QNE36315.1"/>
    </source>
</evidence>
<accession>A0A7G6YCV0</accession>
<dbReference type="AlphaFoldDB" id="A0A7G6YCV0"/>
<reference evidence="3" key="1">
    <citation type="submission" date="2019-09" db="EMBL/GenBank/DDBJ databases">
        <title>Antimicrobial potential of Antarctic Bacteria.</title>
        <authorList>
            <person name="Benaud N."/>
            <person name="Edwards R.J."/>
            <person name="Ferrari B.C."/>
        </authorList>
    </citation>
    <scope>NUCLEOTIDE SEQUENCE [LARGE SCALE GENOMIC DNA]</scope>
    <source>
        <strain evidence="3">INR9</strain>
    </source>
</reference>
<keyword evidence="2" id="KW-0378">Hydrolase</keyword>
<dbReference type="InterPro" id="IPR000073">
    <property type="entry name" value="AB_hydrolase_1"/>
</dbReference>
<dbReference type="InterPro" id="IPR050471">
    <property type="entry name" value="AB_hydrolase"/>
</dbReference>
<dbReference type="KEGG" id="lse:F1C12_15140"/>
<dbReference type="Proteomes" id="UP000515511">
    <property type="component" value="Chromosome"/>
</dbReference>
<dbReference type="PANTHER" id="PTHR43433">
    <property type="entry name" value="HYDROLASE, ALPHA/BETA FOLD FAMILY PROTEIN"/>
    <property type="match status" value="1"/>
</dbReference>
<dbReference type="PRINTS" id="PR00111">
    <property type="entry name" value="ABHYDROLASE"/>
</dbReference>